<dbReference type="GeneID" id="3254037"/>
<dbReference type="CDD" id="cd00201">
    <property type="entry name" value="WW"/>
    <property type="match status" value="1"/>
</dbReference>
<dbReference type="Proteomes" id="UP000002149">
    <property type="component" value="Chromosome 10"/>
</dbReference>
<keyword evidence="4" id="KW-1185">Reference proteome</keyword>
<accession>Q55KR5</accession>
<dbReference type="PROSITE" id="PS50020">
    <property type="entry name" value="WW_DOMAIN_2"/>
    <property type="match status" value="1"/>
</dbReference>
<feature type="compositionally biased region" description="Basic and acidic residues" evidence="1">
    <location>
        <begin position="697"/>
        <end position="706"/>
    </location>
</feature>
<feature type="compositionally biased region" description="Basic and acidic residues" evidence="1">
    <location>
        <begin position="635"/>
        <end position="656"/>
    </location>
</feature>
<dbReference type="VEuPathDB" id="FungiDB:CNJ00830"/>
<feature type="compositionally biased region" description="Polar residues" evidence="1">
    <location>
        <begin position="55"/>
        <end position="73"/>
    </location>
</feature>
<feature type="region of interest" description="Disordered" evidence="1">
    <location>
        <begin position="1"/>
        <end position="141"/>
    </location>
</feature>
<feature type="compositionally biased region" description="Acidic residues" evidence="1">
    <location>
        <begin position="34"/>
        <end position="45"/>
    </location>
</feature>
<feature type="compositionally biased region" description="Polar residues" evidence="1">
    <location>
        <begin position="393"/>
        <end position="402"/>
    </location>
</feature>
<dbReference type="Gene3D" id="2.20.70.10">
    <property type="match status" value="1"/>
</dbReference>
<dbReference type="SMART" id="SM00456">
    <property type="entry name" value="WW"/>
    <property type="match status" value="1"/>
</dbReference>
<sequence>MADEEVDWGFDEQEDEWRGAGPAENDNAARADDDVISLEGAEDAEDARRAASPGRKSNANGRQPPTGPSSKNPPTGPRRGRVDTRARPDSAGNATIVPSGPRGDSRANIDDNKASTRNNGQANNVREDSPPLPPGWTAVMSKSHNRPFYYHKESNRTVWEKPTLPVEQLQETEPLTPASQSEPAPAEIQRKAEIKQTEKRVPSGPAAQTAAAVAADTSANEGNRNIASAYARRNAAPHAPAPSSGSIGPNPPQQQQQQQQQQRRIRARSPPPHMRSRLGPGHDDGNDPKRFKHEDGGRRTPPHAAPQGDYRRPAPMSYPSRGQVPQNVTPTGPAAGRYDGPRDRYDRSGPAPLLSRGPIGPPPDARGFDRRHPESRPPPRAAAPDIVKGANSAPITNNRWGQSTGPTTPSTSTPLHSSLPSAPIPAPIGGGGGGRRDVRDHESDYNPRPYPPPVTAPAPAPPAVSGAYDETPEAKRQRLREEARKAEEVLLKVKEEEARLEEEERRRAEREREEKEREERGRVERERERLRQLDFERDRDFRERDFRERDMRDRDFDRRGPPPPLPRGGERDRFDPIRRNEEDRRRPGDARMFPRDDRDGRERRRGPPGPGPDNLGPPSDYPEPLSRGGGGSVPMRDRLGPRDRDQRNMRDRDMDRGGPPIRRPLSPPPFRRSPQPLRGPPGRSPPPPFGGPGPFPPRDRDPRNRDYPLPPPGRGGDPGLAGPAPKDLLFRLGRRVDNQLAEPMSAGAKFDRDDRRDRDRRGPPPGQGRPLAERMSAGSTPNGGKGGGRRRGRGGGNVGAGGRSNGGNEGNGRGNGGSDGNDGGDEDGERR</sequence>
<dbReference type="EMBL" id="AE017350">
    <property type="protein sequence ID" value="AAW45946.2"/>
    <property type="molecule type" value="Genomic_DNA"/>
</dbReference>
<feature type="compositionally biased region" description="Pro residues" evidence="1">
    <location>
        <begin position="448"/>
        <end position="462"/>
    </location>
</feature>
<gene>
    <name evidence="3" type="ordered locus">CNJ00830</name>
</gene>
<dbReference type="STRING" id="214684.Q5KAQ9"/>
<feature type="compositionally biased region" description="Basic and acidic residues" evidence="1">
    <location>
        <begin position="366"/>
        <end position="377"/>
    </location>
</feature>
<feature type="compositionally biased region" description="Low complexity" evidence="1">
    <location>
        <begin position="206"/>
        <end position="262"/>
    </location>
</feature>
<feature type="compositionally biased region" description="Polar residues" evidence="1">
    <location>
        <begin position="169"/>
        <end position="182"/>
    </location>
</feature>
<feature type="compositionally biased region" description="Basic and acidic residues" evidence="1">
    <location>
        <begin position="103"/>
        <end position="114"/>
    </location>
</feature>
<accession>Q5KAQ9</accession>
<feature type="compositionally biased region" description="Low complexity" evidence="1">
    <location>
        <begin position="403"/>
        <end position="421"/>
    </location>
</feature>
<dbReference type="InterPro" id="IPR001202">
    <property type="entry name" value="WW_dom"/>
</dbReference>
<protein>
    <recommendedName>
        <fullName evidence="2">WW domain-containing protein</fullName>
    </recommendedName>
</protein>
<name>Q5KAQ9_CRYD1</name>
<proteinExistence type="predicted"/>
<feature type="compositionally biased region" description="Gly residues" evidence="1">
    <location>
        <begin position="794"/>
        <end position="821"/>
    </location>
</feature>
<feature type="domain" description="WW" evidence="2">
    <location>
        <begin position="130"/>
        <end position="164"/>
    </location>
</feature>
<reference evidence="3 4" key="1">
    <citation type="journal article" date="2005" name="Science">
        <title>The genome of the basidiomycetous yeast and human pathogen Cryptococcus neoformans.</title>
        <authorList>
            <person name="Loftus B.J."/>
            <person name="Fung E."/>
            <person name="Roncaglia P."/>
            <person name="Rowley D."/>
            <person name="Amedeo P."/>
            <person name="Bruno D."/>
            <person name="Vamathevan J."/>
            <person name="Miranda M."/>
            <person name="Anderson I.J."/>
            <person name="Fraser J.A."/>
            <person name="Allen J.E."/>
            <person name="Bosdet I.E."/>
            <person name="Brent M.R."/>
            <person name="Chiu R."/>
            <person name="Doering T.L."/>
            <person name="Donlin M.J."/>
            <person name="D'Souza C.A."/>
            <person name="Fox D.S."/>
            <person name="Grinberg V."/>
            <person name="Fu J."/>
            <person name="Fukushima M."/>
            <person name="Haas B.J."/>
            <person name="Huang J.C."/>
            <person name="Janbon G."/>
            <person name="Jones S.J."/>
            <person name="Koo H.L."/>
            <person name="Krzywinski M.I."/>
            <person name="Kwon-Chung J.K."/>
            <person name="Lengeler K.B."/>
            <person name="Maiti R."/>
            <person name="Marra M.A."/>
            <person name="Marra R.E."/>
            <person name="Mathewson C.A."/>
            <person name="Mitchell T.G."/>
            <person name="Pertea M."/>
            <person name="Riggs F.R."/>
            <person name="Salzberg S.L."/>
            <person name="Schein J.E."/>
            <person name="Shvartsbeyn A."/>
            <person name="Shin H."/>
            <person name="Shumway M."/>
            <person name="Specht C.A."/>
            <person name="Suh B.B."/>
            <person name="Tenney A."/>
            <person name="Utterback T.R."/>
            <person name="Wickes B.L."/>
            <person name="Wortman J.R."/>
            <person name="Wye N.H."/>
            <person name="Kronstad J.W."/>
            <person name="Lodge J.K."/>
            <person name="Heitman J."/>
            <person name="Davis R.W."/>
            <person name="Fraser C.M."/>
            <person name="Hyman R.W."/>
        </authorList>
    </citation>
    <scope>NUCLEOTIDE SEQUENCE [LARGE SCALE GENOMIC DNA]</scope>
    <source>
        <strain evidence="4">JEC21 / ATCC MYA-565</strain>
    </source>
</reference>
<dbReference type="OrthoDB" id="2576595at2759"/>
<feature type="compositionally biased region" description="Basic and acidic residues" evidence="1">
    <location>
        <begin position="472"/>
        <end position="560"/>
    </location>
</feature>
<dbReference type="InParanoid" id="Q5KAQ9"/>
<feature type="compositionally biased region" description="Acidic residues" evidence="1">
    <location>
        <begin position="822"/>
        <end position="831"/>
    </location>
</feature>
<feature type="compositionally biased region" description="Acidic residues" evidence="1">
    <location>
        <begin position="1"/>
        <end position="15"/>
    </location>
</feature>
<dbReference type="eggNOG" id="ENOG502TI62">
    <property type="taxonomic scope" value="Eukaryota"/>
</dbReference>
<feature type="compositionally biased region" description="Basic and acidic residues" evidence="1">
    <location>
        <begin position="568"/>
        <end position="602"/>
    </location>
</feature>
<dbReference type="InterPro" id="IPR036020">
    <property type="entry name" value="WW_dom_sf"/>
</dbReference>
<evidence type="ECO:0000313" key="3">
    <source>
        <dbReference type="EMBL" id="AAW45946.2"/>
    </source>
</evidence>
<feature type="compositionally biased region" description="Basic and acidic residues" evidence="1">
    <location>
        <begin position="188"/>
        <end position="201"/>
    </location>
</feature>
<feature type="compositionally biased region" description="Polar residues" evidence="1">
    <location>
        <begin position="115"/>
        <end position="124"/>
    </location>
</feature>
<feature type="compositionally biased region" description="Basic and acidic residues" evidence="1">
    <location>
        <begin position="434"/>
        <end position="445"/>
    </location>
</feature>
<feature type="compositionally biased region" description="Pro residues" evidence="1">
    <location>
        <begin position="661"/>
        <end position="696"/>
    </location>
</feature>
<dbReference type="PaxDb" id="214684-Q5KAQ9"/>
<dbReference type="HOGENOM" id="CLU_345123_0_0_1"/>
<evidence type="ECO:0000259" key="2">
    <source>
        <dbReference type="PROSITE" id="PS50020"/>
    </source>
</evidence>
<evidence type="ECO:0000256" key="1">
    <source>
        <dbReference type="SAM" id="MobiDB-lite"/>
    </source>
</evidence>
<dbReference type="SUPFAM" id="SSF51045">
    <property type="entry name" value="WW domain"/>
    <property type="match status" value="1"/>
</dbReference>
<organism evidence="3 4">
    <name type="scientific">Cryptococcus deneoformans (strain JEC21 / ATCC MYA-565)</name>
    <name type="common">Cryptococcus neoformans var. neoformans serotype D</name>
    <dbReference type="NCBI Taxonomy" id="214684"/>
    <lineage>
        <taxon>Eukaryota</taxon>
        <taxon>Fungi</taxon>
        <taxon>Dikarya</taxon>
        <taxon>Basidiomycota</taxon>
        <taxon>Agaricomycotina</taxon>
        <taxon>Tremellomycetes</taxon>
        <taxon>Tremellales</taxon>
        <taxon>Cryptococcaceae</taxon>
        <taxon>Cryptococcus</taxon>
        <taxon>Cryptococcus neoformans species complex</taxon>
    </lineage>
</organism>
<dbReference type="AlphaFoldDB" id="Q5KAQ9"/>
<dbReference type="Pfam" id="PF00397">
    <property type="entry name" value="WW"/>
    <property type="match status" value="1"/>
</dbReference>
<feature type="compositionally biased region" description="Basic and acidic residues" evidence="1">
    <location>
        <begin position="749"/>
        <end position="762"/>
    </location>
</feature>
<dbReference type="RefSeq" id="XP_024513653.1">
    <property type="nucleotide sequence ID" value="XM_024657929.1"/>
</dbReference>
<evidence type="ECO:0000313" key="4">
    <source>
        <dbReference type="Proteomes" id="UP000002149"/>
    </source>
</evidence>
<feature type="region of interest" description="Disordered" evidence="1">
    <location>
        <begin position="156"/>
        <end position="831"/>
    </location>
</feature>
<dbReference type="KEGG" id="cne:CNJ00830"/>
<feature type="compositionally biased region" description="Basic and acidic residues" evidence="1">
    <location>
        <begin position="280"/>
        <end position="298"/>
    </location>
</feature>